<evidence type="ECO:0000259" key="2">
    <source>
        <dbReference type="Pfam" id="PF01243"/>
    </source>
</evidence>
<dbReference type="Proteomes" id="UP001597145">
    <property type="component" value="Unassembled WGS sequence"/>
</dbReference>
<proteinExistence type="predicted"/>
<protein>
    <submittedName>
        <fullName evidence="3">PPOX class F420-dependent oxidoreductase</fullName>
        <ecNumber evidence="3">1.-.-.-</ecNumber>
    </submittedName>
</protein>
<gene>
    <name evidence="3" type="ORF">ACFSCY_07250</name>
</gene>
<feature type="domain" description="Pyridoxamine 5'-phosphate oxidase N-terminal" evidence="2">
    <location>
        <begin position="12"/>
        <end position="107"/>
    </location>
</feature>
<dbReference type="InterPro" id="IPR011576">
    <property type="entry name" value="Pyridox_Oxase_N"/>
</dbReference>
<accession>A0ABW4FG69</accession>
<keyword evidence="4" id="KW-1185">Reference proteome</keyword>
<dbReference type="Pfam" id="PF01243">
    <property type="entry name" value="PNPOx_N"/>
    <property type="match status" value="1"/>
</dbReference>
<organism evidence="3 4">
    <name type="scientific">Pseudonocardia aurantiaca</name>
    <dbReference type="NCBI Taxonomy" id="75290"/>
    <lineage>
        <taxon>Bacteria</taxon>
        <taxon>Bacillati</taxon>
        <taxon>Actinomycetota</taxon>
        <taxon>Actinomycetes</taxon>
        <taxon>Pseudonocardiales</taxon>
        <taxon>Pseudonocardiaceae</taxon>
        <taxon>Pseudonocardia</taxon>
    </lineage>
</organism>
<dbReference type="SUPFAM" id="SSF50475">
    <property type="entry name" value="FMN-binding split barrel"/>
    <property type="match status" value="1"/>
</dbReference>
<evidence type="ECO:0000313" key="3">
    <source>
        <dbReference type="EMBL" id="MFD1529234.1"/>
    </source>
</evidence>
<dbReference type="InterPro" id="IPR052019">
    <property type="entry name" value="F420H2_bilvrd_red/Heme_oxyg"/>
</dbReference>
<dbReference type="InterPro" id="IPR024031">
    <property type="entry name" value="MSMEG_5819/OxyR"/>
</dbReference>
<dbReference type="NCBIfam" id="TIGR04023">
    <property type="entry name" value="PPOX_MSMEG_5819"/>
    <property type="match status" value="1"/>
</dbReference>
<name>A0ABW4FG69_9PSEU</name>
<sequence length="143" mass="15486">MASTSTFTFTAAELAYLRGQRLARLGTLGPDGAPQVRPVSFIVDAETGTIDIPGMRNPDTQKWRNVERDGRVSLVVDDVVPEPWQPRALEVRGVAEVLPDVQHQTAFPGVRPGVIRIHPQRIIVFGINGPDAPGSRNVGADRG</sequence>
<dbReference type="GO" id="GO:0016491">
    <property type="term" value="F:oxidoreductase activity"/>
    <property type="evidence" value="ECO:0007669"/>
    <property type="project" value="UniProtKB-KW"/>
</dbReference>
<dbReference type="PANTHER" id="PTHR35176">
    <property type="entry name" value="HEME OXYGENASE HI_0854-RELATED"/>
    <property type="match status" value="1"/>
</dbReference>
<evidence type="ECO:0000313" key="4">
    <source>
        <dbReference type="Proteomes" id="UP001597145"/>
    </source>
</evidence>
<dbReference type="PANTHER" id="PTHR35176:SF6">
    <property type="entry name" value="HEME OXYGENASE HI_0854-RELATED"/>
    <property type="match status" value="1"/>
</dbReference>
<reference evidence="4" key="1">
    <citation type="journal article" date="2019" name="Int. J. Syst. Evol. Microbiol.">
        <title>The Global Catalogue of Microorganisms (GCM) 10K type strain sequencing project: providing services to taxonomists for standard genome sequencing and annotation.</title>
        <authorList>
            <consortium name="The Broad Institute Genomics Platform"/>
            <consortium name="The Broad Institute Genome Sequencing Center for Infectious Disease"/>
            <person name="Wu L."/>
            <person name="Ma J."/>
        </authorList>
    </citation>
    <scope>NUCLEOTIDE SEQUENCE [LARGE SCALE GENOMIC DNA]</scope>
    <source>
        <strain evidence="4">JCM 12165</strain>
    </source>
</reference>
<dbReference type="EC" id="1.-.-.-" evidence="3"/>
<keyword evidence="1 3" id="KW-0560">Oxidoreductase</keyword>
<dbReference type="EMBL" id="JBHUCP010000004">
    <property type="protein sequence ID" value="MFD1529234.1"/>
    <property type="molecule type" value="Genomic_DNA"/>
</dbReference>
<evidence type="ECO:0000256" key="1">
    <source>
        <dbReference type="ARBA" id="ARBA00023002"/>
    </source>
</evidence>
<dbReference type="RefSeq" id="WP_343975369.1">
    <property type="nucleotide sequence ID" value="NZ_BAAAJG010000008.1"/>
</dbReference>
<dbReference type="InterPro" id="IPR012349">
    <property type="entry name" value="Split_barrel_FMN-bd"/>
</dbReference>
<dbReference type="Gene3D" id="2.30.110.10">
    <property type="entry name" value="Electron Transport, Fmn-binding Protein, Chain A"/>
    <property type="match status" value="1"/>
</dbReference>
<comment type="caution">
    <text evidence="3">The sequence shown here is derived from an EMBL/GenBank/DDBJ whole genome shotgun (WGS) entry which is preliminary data.</text>
</comment>